<dbReference type="InterPro" id="IPR019734">
    <property type="entry name" value="TPR_rpt"/>
</dbReference>
<dbReference type="InterPro" id="IPR011990">
    <property type="entry name" value="TPR-like_helical_dom_sf"/>
</dbReference>
<dbReference type="Proteomes" id="UP000295136">
    <property type="component" value="Unassembled WGS sequence"/>
</dbReference>
<evidence type="ECO:0000313" key="8">
    <source>
        <dbReference type="Proteomes" id="UP000295136"/>
    </source>
</evidence>
<dbReference type="SMART" id="SM00862">
    <property type="entry name" value="Trans_reg_C"/>
    <property type="match status" value="1"/>
</dbReference>
<dbReference type="InterPro" id="IPR001867">
    <property type="entry name" value="OmpR/PhoB-type_DNA-bd"/>
</dbReference>
<dbReference type="InterPro" id="IPR036388">
    <property type="entry name" value="WH-like_DNA-bd_sf"/>
</dbReference>
<accession>A0A4R5FPS0</accession>
<dbReference type="SUPFAM" id="SSF52540">
    <property type="entry name" value="P-loop containing nucleoside triphosphate hydrolases"/>
    <property type="match status" value="1"/>
</dbReference>
<feature type="DNA-binding region" description="OmpR/PhoB-type" evidence="5">
    <location>
        <begin position="10"/>
        <end position="111"/>
    </location>
</feature>
<dbReference type="PRINTS" id="PR00364">
    <property type="entry name" value="DISEASERSIST"/>
</dbReference>
<evidence type="ECO:0000256" key="5">
    <source>
        <dbReference type="PROSITE-ProRule" id="PRU01091"/>
    </source>
</evidence>
<comment type="caution">
    <text evidence="7">The sequence shown here is derived from an EMBL/GenBank/DDBJ whole genome shotgun (WGS) entry which is preliminary data.</text>
</comment>
<dbReference type="SMART" id="SM01043">
    <property type="entry name" value="BTAD"/>
    <property type="match status" value="1"/>
</dbReference>
<dbReference type="EMBL" id="SMLD01000031">
    <property type="protein sequence ID" value="TDE54654.1"/>
    <property type="molecule type" value="Genomic_DNA"/>
</dbReference>
<organism evidence="7 8">
    <name type="scientific">Nonomuraea mesophila</name>
    <dbReference type="NCBI Taxonomy" id="2530382"/>
    <lineage>
        <taxon>Bacteria</taxon>
        <taxon>Bacillati</taxon>
        <taxon>Actinomycetota</taxon>
        <taxon>Actinomycetes</taxon>
        <taxon>Streptosporangiales</taxon>
        <taxon>Streptosporangiaceae</taxon>
        <taxon>Nonomuraea</taxon>
    </lineage>
</organism>
<evidence type="ECO:0000313" key="7">
    <source>
        <dbReference type="EMBL" id="TDE54654.1"/>
    </source>
</evidence>
<dbReference type="GO" id="GO:0006355">
    <property type="term" value="P:regulation of DNA-templated transcription"/>
    <property type="evidence" value="ECO:0007669"/>
    <property type="project" value="InterPro"/>
</dbReference>
<dbReference type="SUPFAM" id="SSF46894">
    <property type="entry name" value="C-terminal effector domain of the bipartite response regulators"/>
    <property type="match status" value="1"/>
</dbReference>
<evidence type="ECO:0000256" key="3">
    <source>
        <dbReference type="ARBA" id="ARBA00023125"/>
    </source>
</evidence>
<dbReference type="Pfam" id="PF00931">
    <property type="entry name" value="NB-ARC"/>
    <property type="match status" value="1"/>
</dbReference>
<dbReference type="Pfam" id="PF03704">
    <property type="entry name" value="BTAD"/>
    <property type="match status" value="1"/>
</dbReference>
<dbReference type="FunFam" id="1.25.40.10:FF:000222">
    <property type="entry name" value="SARP family transcriptional regulator"/>
    <property type="match status" value="1"/>
</dbReference>
<evidence type="ECO:0000256" key="1">
    <source>
        <dbReference type="ARBA" id="ARBA00005820"/>
    </source>
</evidence>
<keyword evidence="2" id="KW-0805">Transcription regulation</keyword>
<reference evidence="7 8" key="1">
    <citation type="submission" date="2019-03" db="EMBL/GenBank/DDBJ databases">
        <title>Draft genome sequences of novel Actinobacteria.</title>
        <authorList>
            <person name="Sahin N."/>
            <person name="Ay H."/>
            <person name="Saygin H."/>
        </authorList>
    </citation>
    <scope>NUCLEOTIDE SEQUENCE [LARGE SCALE GENOMIC DNA]</scope>
    <source>
        <strain evidence="7 8">6K102</strain>
    </source>
</reference>
<dbReference type="PROSITE" id="PS51755">
    <property type="entry name" value="OMPR_PHOB"/>
    <property type="match status" value="1"/>
</dbReference>
<dbReference type="GO" id="GO:0043531">
    <property type="term" value="F:ADP binding"/>
    <property type="evidence" value="ECO:0007669"/>
    <property type="project" value="InterPro"/>
</dbReference>
<dbReference type="InterPro" id="IPR027417">
    <property type="entry name" value="P-loop_NTPase"/>
</dbReference>
<dbReference type="Pfam" id="PF00486">
    <property type="entry name" value="Trans_reg_C"/>
    <property type="match status" value="1"/>
</dbReference>
<keyword evidence="4" id="KW-0804">Transcription</keyword>
<dbReference type="InterPro" id="IPR005158">
    <property type="entry name" value="BTAD"/>
</dbReference>
<dbReference type="Pfam" id="PF13424">
    <property type="entry name" value="TPR_12"/>
    <property type="match status" value="1"/>
</dbReference>
<keyword evidence="3 5" id="KW-0238">DNA-binding</keyword>
<dbReference type="Gene3D" id="3.40.50.300">
    <property type="entry name" value="P-loop containing nucleotide triphosphate hydrolases"/>
    <property type="match status" value="1"/>
</dbReference>
<dbReference type="InterPro" id="IPR016032">
    <property type="entry name" value="Sig_transdc_resp-reg_C-effctor"/>
</dbReference>
<dbReference type="PANTHER" id="PTHR35807">
    <property type="entry name" value="TRANSCRIPTIONAL REGULATOR REDD-RELATED"/>
    <property type="match status" value="1"/>
</dbReference>
<dbReference type="Gene3D" id="1.10.10.10">
    <property type="entry name" value="Winged helix-like DNA-binding domain superfamily/Winged helix DNA-binding domain"/>
    <property type="match status" value="1"/>
</dbReference>
<dbReference type="GO" id="GO:0003677">
    <property type="term" value="F:DNA binding"/>
    <property type="evidence" value="ECO:0007669"/>
    <property type="project" value="UniProtKB-UniRule"/>
</dbReference>
<evidence type="ECO:0000256" key="4">
    <source>
        <dbReference type="ARBA" id="ARBA00023163"/>
    </source>
</evidence>
<evidence type="ECO:0000259" key="6">
    <source>
        <dbReference type="PROSITE" id="PS51755"/>
    </source>
</evidence>
<dbReference type="InterPro" id="IPR002182">
    <property type="entry name" value="NB-ARC"/>
</dbReference>
<comment type="similarity">
    <text evidence="1">Belongs to the AfsR/DnrI/RedD regulatory family.</text>
</comment>
<evidence type="ECO:0000256" key="2">
    <source>
        <dbReference type="ARBA" id="ARBA00023015"/>
    </source>
</evidence>
<dbReference type="Gene3D" id="1.25.40.10">
    <property type="entry name" value="Tetratricopeptide repeat domain"/>
    <property type="match status" value="2"/>
</dbReference>
<dbReference type="SUPFAM" id="SSF48452">
    <property type="entry name" value="TPR-like"/>
    <property type="match status" value="2"/>
</dbReference>
<dbReference type="GO" id="GO:0000160">
    <property type="term" value="P:phosphorelay signal transduction system"/>
    <property type="evidence" value="ECO:0007669"/>
    <property type="project" value="InterPro"/>
</dbReference>
<dbReference type="AlphaFoldDB" id="A0A4R5FPS0"/>
<dbReference type="SMART" id="SM00028">
    <property type="entry name" value="TPR"/>
    <property type="match status" value="5"/>
</dbReference>
<name>A0A4R5FPS0_9ACTN</name>
<feature type="domain" description="OmpR/PhoB-type" evidence="6">
    <location>
        <begin position="10"/>
        <end position="111"/>
    </location>
</feature>
<dbReference type="InterPro" id="IPR051677">
    <property type="entry name" value="AfsR-DnrI-RedD_regulator"/>
</dbReference>
<gene>
    <name evidence="7" type="ORF">E1295_14770</name>
</gene>
<keyword evidence="8" id="KW-1185">Reference proteome</keyword>
<sequence>MRTGRTCCCERCFAMPGMAFSVLGHMEVTTPAGRVDIGTRKQRMLLGLLLRSANQPVPPSQLVDALWWHGEVPSSSGANLRVYVHKLRRAFEAGGQEERLVSGGNGYLLAVRPGELDSSRFEEFVTQGREAADGGDLERASSLLGQGLGLWRDDAYAGLTDCPPLAEEAARLEELRLSALHDRLAADLTLGRHTDVIATARGLVAEHPMRERFTEQLMLALYHTGRQGEALEAYQRTRQALVDELGIEPGPELRRVQQEMLRGAPILVRSEQPTVSGEQSAGPAELPGDVETFTGRSDEIARLRAALTAAGRRSAAVCAIAGPGGIGKSALAVHVAHQVADQYDDGQLYVDLSGSTPGVRALEPIEALSRMLRSLGVEGSAVPIDTHEAAVRLRTLTKGKRLLFVLDNAVDAAQVRLLLPAHPDCGVLVTSRKLLATLDAAVCERLEVLPDDDARALLRRLLGLARVNAEPEASAEVVRRCGRLPLAIRIAAARLTSRPTWKIRTLADRLAAEQDRLSELEVDDRAVRTSFMASYRDLDSSAARMFRLAGLLDTTDISVSAAAALADVQEGEAETTLDRLADAQLMETRVPGRYGTHDLLRLFAGERVREEESEPERQQAAERVVHWYLASARRATEVAAHGRRPSLAPEPKLPGLALESMDDVCAWVDAEARNLPAIVAQASGISPELTVALAADLYAPFDTCGRFREQLVVGRLAVEACDVTGDPHYRAAAHASLGGAHNRTGNLDLSIHHAEIALAAAREAGDLRSESSQLNLLALSHRQAGRLKQSISLFHQALGLVRRQGNRYVEGVMLTNLGTTYQKADRLGEAVEAHSASLAIAEEVGNATGVAVALGHLASIDRSTGSPADAVKRYRAALDADGVAGTRETPLEAEHWWGLGQAYRDLGEIEQATDARRRCLAILDLLDLITAEERQIIEARSDSEAPEAIRMIM</sequence>
<protein>
    <submittedName>
        <fullName evidence="7">AfsR/SARP family transcriptional regulator</fullName>
    </submittedName>
</protein>
<dbReference type="CDD" id="cd15831">
    <property type="entry name" value="BTAD"/>
    <property type="match status" value="1"/>
</dbReference>
<proteinExistence type="inferred from homology"/>
<dbReference type="PANTHER" id="PTHR35807:SF1">
    <property type="entry name" value="TRANSCRIPTIONAL REGULATOR REDD"/>
    <property type="match status" value="1"/>
</dbReference>